<dbReference type="EMBL" id="BPLR01003541">
    <property type="protein sequence ID" value="GIX85754.1"/>
    <property type="molecule type" value="Genomic_DNA"/>
</dbReference>
<accession>A0AAV4NQD0</accession>
<evidence type="ECO:0000256" key="1">
    <source>
        <dbReference type="SAM" id="Phobius"/>
    </source>
</evidence>
<evidence type="ECO:0000313" key="3">
    <source>
        <dbReference type="Proteomes" id="UP001054945"/>
    </source>
</evidence>
<keyword evidence="1" id="KW-0812">Transmembrane</keyword>
<protein>
    <recommendedName>
        <fullName evidence="4">Essential MCU regulator, mitochondrial</fullName>
    </recommendedName>
</protein>
<comment type="caution">
    <text evidence="2">The sequence shown here is derived from an EMBL/GenBank/DDBJ whole genome shotgun (WGS) entry which is preliminary data.</text>
</comment>
<sequence>MGGMAFCKIKIRKLTYTEDINLFQQLHGSFELLKILILGYCRESIRYICGVSRKSKTMSPSKLSLLLLGLLALGINLNFVQAMPTDLLDDLDNFDDEED</sequence>
<keyword evidence="1" id="KW-0472">Membrane</keyword>
<proteinExistence type="predicted"/>
<organism evidence="2 3">
    <name type="scientific">Caerostris extrusa</name>
    <name type="common">Bark spider</name>
    <name type="synonym">Caerostris bankana</name>
    <dbReference type="NCBI Taxonomy" id="172846"/>
    <lineage>
        <taxon>Eukaryota</taxon>
        <taxon>Metazoa</taxon>
        <taxon>Ecdysozoa</taxon>
        <taxon>Arthropoda</taxon>
        <taxon>Chelicerata</taxon>
        <taxon>Arachnida</taxon>
        <taxon>Araneae</taxon>
        <taxon>Araneomorphae</taxon>
        <taxon>Entelegynae</taxon>
        <taxon>Araneoidea</taxon>
        <taxon>Araneidae</taxon>
        <taxon>Caerostris</taxon>
    </lineage>
</organism>
<keyword evidence="1" id="KW-1133">Transmembrane helix</keyword>
<dbReference type="Proteomes" id="UP001054945">
    <property type="component" value="Unassembled WGS sequence"/>
</dbReference>
<evidence type="ECO:0008006" key="4">
    <source>
        <dbReference type="Google" id="ProtNLM"/>
    </source>
</evidence>
<feature type="transmembrane region" description="Helical" evidence="1">
    <location>
        <begin position="63"/>
        <end position="83"/>
    </location>
</feature>
<name>A0AAV4NQD0_CAEEX</name>
<reference evidence="2 3" key="1">
    <citation type="submission" date="2021-06" db="EMBL/GenBank/DDBJ databases">
        <title>Caerostris extrusa draft genome.</title>
        <authorList>
            <person name="Kono N."/>
            <person name="Arakawa K."/>
        </authorList>
    </citation>
    <scope>NUCLEOTIDE SEQUENCE [LARGE SCALE GENOMIC DNA]</scope>
</reference>
<dbReference type="AlphaFoldDB" id="A0AAV4NQD0"/>
<keyword evidence="3" id="KW-1185">Reference proteome</keyword>
<evidence type="ECO:0000313" key="2">
    <source>
        <dbReference type="EMBL" id="GIX85754.1"/>
    </source>
</evidence>
<gene>
    <name evidence="2" type="ORF">CEXT_153731</name>
</gene>